<evidence type="ECO:0000256" key="2">
    <source>
        <dbReference type="SAM" id="MobiDB-lite"/>
    </source>
</evidence>
<dbReference type="Proteomes" id="UP001147782">
    <property type="component" value="Unassembled WGS sequence"/>
</dbReference>
<feature type="coiled-coil region" evidence="1">
    <location>
        <begin position="37"/>
        <end position="113"/>
    </location>
</feature>
<sequence>MPRNASCSPMVMQSRPDEPVSFFAENEPPEESDTGSCSEIETELRNCRRSENQLQETLRRCQKEKRDCDQERNTCNSNRRKCAEDLATCRREEEELQQKCSDTQRKLERDLEKCRRHKEAEKASAQKCKTAKFAIKLCPKIDQNLRTYGGWQYKIWCQRWAPERGAPYKQNALGFRQCLVACSADPGC</sequence>
<accession>A0A9W9RRV5</accession>
<organism evidence="3 4">
    <name type="scientific">Penicillium cataractarum</name>
    <dbReference type="NCBI Taxonomy" id="2100454"/>
    <lineage>
        <taxon>Eukaryota</taxon>
        <taxon>Fungi</taxon>
        <taxon>Dikarya</taxon>
        <taxon>Ascomycota</taxon>
        <taxon>Pezizomycotina</taxon>
        <taxon>Eurotiomycetes</taxon>
        <taxon>Eurotiomycetidae</taxon>
        <taxon>Eurotiales</taxon>
        <taxon>Aspergillaceae</taxon>
        <taxon>Penicillium</taxon>
    </lineage>
</organism>
<feature type="region of interest" description="Disordered" evidence="2">
    <location>
        <begin position="1"/>
        <end position="37"/>
    </location>
</feature>
<comment type="caution">
    <text evidence="3">The sequence shown here is derived from an EMBL/GenBank/DDBJ whole genome shotgun (WGS) entry which is preliminary data.</text>
</comment>
<keyword evidence="1" id="KW-0175">Coiled coil</keyword>
<evidence type="ECO:0000313" key="4">
    <source>
        <dbReference type="Proteomes" id="UP001147782"/>
    </source>
</evidence>
<keyword evidence="4" id="KW-1185">Reference proteome</keyword>
<dbReference type="GeneID" id="81441944"/>
<name>A0A9W9RRV5_9EURO</name>
<dbReference type="RefSeq" id="XP_056551765.1">
    <property type="nucleotide sequence ID" value="XM_056702765.1"/>
</dbReference>
<gene>
    <name evidence="3" type="ORF">N7496_009852</name>
</gene>
<proteinExistence type="predicted"/>
<reference evidence="3" key="1">
    <citation type="submission" date="2022-11" db="EMBL/GenBank/DDBJ databases">
        <authorList>
            <person name="Petersen C."/>
        </authorList>
    </citation>
    <scope>NUCLEOTIDE SEQUENCE</scope>
    <source>
        <strain evidence="3">IBT 29864</strain>
    </source>
</reference>
<evidence type="ECO:0000256" key="1">
    <source>
        <dbReference type="SAM" id="Coils"/>
    </source>
</evidence>
<dbReference type="AlphaFoldDB" id="A0A9W9RRV5"/>
<dbReference type="EMBL" id="JAPZBS010000008">
    <property type="protein sequence ID" value="KAJ5364139.1"/>
    <property type="molecule type" value="Genomic_DNA"/>
</dbReference>
<protein>
    <submittedName>
        <fullName evidence="3">PAN domain-containing protein</fullName>
    </submittedName>
</protein>
<reference evidence="3" key="2">
    <citation type="journal article" date="2023" name="IMA Fungus">
        <title>Comparative genomic study of the Penicillium genus elucidates a diverse pangenome and 15 lateral gene transfer events.</title>
        <authorList>
            <person name="Petersen C."/>
            <person name="Sorensen T."/>
            <person name="Nielsen M.R."/>
            <person name="Sondergaard T.E."/>
            <person name="Sorensen J.L."/>
            <person name="Fitzpatrick D.A."/>
            <person name="Frisvad J.C."/>
            <person name="Nielsen K.L."/>
        </authorList>
    </citation>
    <scope>NUCLEOTIDE SEQUENCE</scope>
    <source>
        <strain evidence="3">IBT 29864</strain>
    </source>
</reference>
<evidence type="ECO:0000313" key="3">
    <source>
        <dbReference type="EMBL" id="KAJ5364139.1"/>
    </source>
</evidence>